<dbReference type="EMBL" id="AYRZ02000010">
    <property type="protein sequence ID" value="PHT70885.1"/>
    <property type="molecule type" value="Genomic_DNA"/>
</dbReference>
<dbReference type="STRING" id="4072.A0A2G2YMF8"/>
<sequence>MEQRKSSGIGVQEEYLTLGLDSRWQWLVVCAAEPFRFTIALPSKPIFESQDEMISLSRQRKRYNEISPTKKEELLLQRHTRELDSRRRLAQICAPNYSATSTSSASNSTFQQNRPLIIRNVCVTETQATTSEVNISPDTSPKGKSLLQPFCFFEKGKCSNHMVGLISVSSSHTPNGQCDLGSKNLIDRVKYFASLRSSLAPGVYAWAISPKQMIRIVVLMGGAIKRDGITKLVVLPLYPQYSISTARSTVRALQNVSNILINASESKLHAQDNMAPKRKEIESSPSKGTSAVARLHPPLYDLALQALSQSGAEDNEHEEEEYLKRNDPNVNSPFDEELVKIIIIDRYPMRIQCDGAINLTGDFVVKSAIGKSSDAFRKIL</sequence>
<evidence type="ECO:0000313" key="2">
    <source>
        <dbReference type="EMBL" id="PHT70885.1"/>
    </source>
</evidence>
<reference evidence="2 3" key="1">
    <citation type="journal article" date="2014" name="Nat. Genet.">
        <title>Genome sequence of the hot pepper provides insights into the evolution of pungency in Capsicum species.</title>
        <authorList>
            <person name="Kim S."/>
            <person name="Park M."/>
            <person name="Yeom S.I."/>
            <person name="Kim Y.M."/>
            <person name="Lee J.M."/>
            <person name="Lee H.A."/>
            <person name="Seo E."/>
            <person name="Choi J."/>
            <person name="Cheong K."/>
            <person name="Kim K.T."/>
            <person name="Jung K."/>
            <person name="Lee G.W."/>
            <person name="Oh S.K."/>
            <person name="Bae C."/>
            <person name="Kim S.B."/>
            <person name="Lee H.Y."/>
            <person name="Kim S.Y."/>
            <person name="Kim M.S."/>
            <person name="Kang B.C."/>
            <person name="Jo Y.D."/>
            <person name="Yang H.B."/>
            <person name="Jeong H.J."/>
            <person name="Kang W.H."/>
            <person name="Kwon J.K."/>
            <person name="Shin C."/>
            <person name="Lim J.Y."/>
            <person name="Park J.H."/>
            <person name="Huh J.H."/>
            <person name="Kim J.S."/>
            <person name="Kim B.D."/>
            <person name="Cohen O."/>
            <person name="Paran I."/>
            <person name="Suh M.C."/>
            <person name="Lee S.B."/>
            <person name="Kim Y.K."/>
            <person name="Shin Y."/>
            <person name="Noh S.J."/>
            <person name="Park J."/>
            <person name="Seo Y.S."/>
            <person name="Kwon S.Y."/>
            <person name="Kim H.A."/>
            <person name="Park J.M."/>
            <person name="Kim H.J."/>
            <person name="Choi S.B."/>
            <person name="Bosland P.W."/>
            <person name="Reeves G."/>
            <person name="Jo S.H."/>
            <person name="Lee B.W."/>
            <person name="Cho H.T."/>
            <person name="Choi H.S."/>
            <person name="Lee M.S."/>
            <person name="Yu Y."/>
            <person name="Do Choi Y."/>
            <person name="Park B.S."/>
            <person name="van Deynze A."/>
            <person name="Ashrafi H."/>
            <person name="Hill T."/>
            <person name="Kim W.T."/>
            <person name="Pai H.S."/>
            <person name="Ahn H.K."/>
            <person name="Yeam I."/>
            <person name="Giovannoni J.J."/>
            <person name="Rose J.K."/>
            <person name="Sorensen I."/>
            <person name="Lee S.J."/>
            <person name="Kim R.W."/>
            <person name="Choi I.Y."/>
            <person name="Choi B.S."/>
            <person name="Lim J.S."/>
            <person name="Lee Y.H."/>
            <person name="Choi D."/>
        </authorList>
    </citation>
    <scope>NUCLEOTIDE SEQUENCE [LARGE SCALE GENOMIC DNA]</scope>
    <source>
        <strain evidence="3">cv. CM334</strain>
    </source>
</reference>
<dbReference type="InterPro" id="IPR001015">
    <property type="entry name" value="Ferrochelatase"/>
</dbReference>
<name>A0A2G2YMF8_CAPAN</name>
<dbReference type="GO" id="GO:0006783">
    <property type="term" value="P:heme biosynthetic process"/>
    <property type="evidence" value="ECO:0000318"/>
    <property type="project" value="GO_Central"/>
</dbReference>
<dbReference type="Proteomes" id="UP000222542">
    <property type="component" value="Unassembled WGS sequence"/>
</dbReference>
<organism evidence="2 3">
    <name type="scientific">Capsicum annuum</name>
    <name type="common">Capsicum pepper</name>
    <dbReference type="NCBI Taxonomy" id="4072"/>
    <lineage>
        <taxon>Eukaryota</taxon>
        <taxon>Viridiplantae</taxon>
        <taxon>Streptophyta</taxon>
        <taxon>Embryophyta</taxon>
        <taxon>Tracheophyta</taxon>
        <taxon>Spermatophyta</taxon>
        <taxon>Magnoliopsida</taxon>
        <taxon>eudicotyledons</taxon>
        <taxon>Gunneridae</taxon>
        <taxon>Pentapetalae</taxon>
        <taxon>asterids</taxon>
        <taxon>lamiids</taxon>
        <taxon>Solanales</taxon>
        <taxon>Solanaceae</taxon>
        <taxon>Solanoideae</taxon>
        <taxon>Capsiceae</taxon>
        <taxon>Capsicum</taxon>
    </lineage>
</organism>
<dbReference type="PANTHER" id="PTHR11108:SF1">
    <property type="entry name" value="FERROCHELATASE, MITOCHONDRIAL"/>
    <property type="match status" value="1"/>
</dbReference>
<feature type="region of interest" description="Disordered" evidence="1">
    <location>
        <begin position="310"/>
        <end position="329"/>
    </location>
</feature>
<reference evidence="2 3" key="2">
    <citation type="journal article" date="2017" name="Genome Biol.">
        <title>New reference genome sequences of hot pepper reveal the massive evolution of plant disease-resistance genes by retroduplication.</title>
        <authorList>
            <person name="Kim S."/>
            <person name="Park J."/>
            <person name="Yeom S.I."/>
            <person name="Kim Y.M."/>
            <person name="Seo E."/>
            <person name="Kim K.T."/>
            <person name="Kim M.S."/>
            <person name="Lee J.M."/>
            <person name="Cheong K."/>
            <person name="Shin H.S."/>
            <person name="Kim S.B."/>
            <person name="Han K."/>
            <person name="Lee J."/>
            <person name="Park M."/>
            <person name="Lee H.A."/>
            <person name="Lee H.Y."/>
            <person name="Lee Y."/>
            <person name="Oh S."/>
            <person name="Lee J.H."/>
            <person name="Choi E."/>
            <person name="Choi E."/>
            <person name="Lee S.E."/>
            <person name="Jeon J."/>
            <person name="Kim H."/>
            <person name="Choi G."/>
            <person name="Song H."/>
            <person name="Lee J."/>
            <person name="Lee S.C."/>
            <person name="Kwon J.K."/>
            <person name="Lee H.Y."/>
            <person name="Koo N."/>
            <person name="Hong Y."/>
            <person name="Kim R.W."/>
            <person name="Kang W.H."/>
            <person name="Huh J.H."/>
            <person name="Kang B.C."/>
            <person name="Yang T.J."/>
            <person name="Lee Y.H."/>
            <person name="Bennetzen J.L."/>
            <person name="Choi D."/>
        </authorList>
    </citation>
    <scope>NUCLEOTIDE SEQUENCE [LARGE SCALE GENOMIC DNA]</scope>
    <source>
        <strain evidence="3">cv. CM334</strain>
    </source>
</reference>
<dbReference type="GO" id="GO:0005739">
    <property type="term" value="C:mitochondrion"/>
    <property type="evidence" value="ECO:0000318"/>
    <property type="project" value="GO_Central"/>
</dbReference>
<feature type="compositionally biased region" description="Basic and acidic residues" evidence="1">
    <location>
        <begin position="270"/>
        <end position="282"/>
    </location>
</feature>
<keyword evidence="3" id="KW-1185">Reference proteome</keyword>
<dbReference type="AlphaFoldDB" id="A0A2G2YMF8"/>
<dbReference type="Gene3D" id="3.40.50.1400">
    <property type="match status" value="1"/>
</dbReference>
<evidence type="ECO:0000256" key="1">
    <source>
        <dbReference type="SAM" id="MobiDB-lite"/>
    </source>
</evidence>
<dbReference type="Gramene" id="PHT70885">
    <property type="protein sequence ID" value="PHT70885"/>
    <property type="gene ID" value="T459_25989"/>
</dbReference>
<dbReference type="PANTHER" id="PTHR11108">
    <property type="entry name" value="FERROCHELATASE"/>
    <property type="match status" value="1"/>
</dbReference>
<gene>
    <name evidence="2" type="ORF">T459_25989</name>
</gene>
<dbReference type="GO" id="GO:0004325">
    <property type="term" value="F:ferrochelatase activity"/>
    <property type="evidence" value="ECO:0000318"/>
    <property type="project" value="GO_Central"/>
</dbReference>
<dbReference type="SUPFAM" id="SSF53800">
    <property type="entry name" value="Chelatase"/>
    <property type="match status" value="1"/>
</dbReference>
<evidence type="ECO:0000313" key="3">
    <source>
        <dbReference type="Proteomes" id="UP000222542"/>
    </source>
</evidence>
<comment type="caution">
    <text evidence="2">The sequence shown here is derived from an EMBL/GenBank/DDBJ whole genome shotgun (WGS) entry which is preliminary data.</text>
</comment>
<proteinExistence type="predicted"/>
<feature type="region of interest" description="Disordered" evidence="1">
    <location>
        <begin position="270"/>
        <end position="290"/>
    </location>
</feature>
<protein>
    <submittedName>
        <fullName evidence="2">Uncharacterized protein</fullName>
    </submittedName>
</protein>
<accession>A0A2G2YMF8</accession>